<dbReference type="EMBL" id="JANTZM010000033">
    <property type="protein sequence ID" value="MCS4159491.1"/>
    <property type="molecule type" value="Genomic_DNA"/>
</dbReference>
<sequence>MEATQSSSTPQRRDKRRSAPPSGALASPDDGPHDPAGAEHILPSSDSLRLDHARELRSLLKRFAAEYDLEEHLSRSGRPKAWSEGATAACAICADPGPVISAFLSTLDTAIEGAGEAEVASHE</sequence>
<dbReference type="AlphaFoldDB" id="A0AAW5PBC0"/>
<evidence type="ECO:0000256" key="1">
    <source>
        <dbReference type="SAM" id="MobiDB-lite"/>
    </source>
</evidence>
<gene>
    <name evidence="2" type="ORF">GGP99_003483</name>
</gene>
<evidence type="ECO:0000313" key="2">
    <source>
        <dbReference type="EMBL" id="MCS4159491.1"/>
    </source>
</evidence>
<evidence type="ECO:0000313" key="3">
    <source>
        <dbReference type="Proteomes" id="UP001155110"/>
    </source>
</evidence>
<protein>
    <submittedName>
        <fullName evidence="2">Uncharacterized protein</fullName>
    </submittedName>
</protein>
<accession>A0AAW5PBC0</accession>
<name>A0AAW5PBC0_9BACT</name>
<feature type="compositionally biased region" description="Polar residues" evidence="1">
    <location>
        <begin position="1"/>
        <end position="10"/>
    </location>
</feature>
<dbReference type="RefSeq" id="WP_259258596.1">
    <property type="nucleotide sequence ID" value="NZ_JANTZM010000033.1"/>
</dbReference>
<comment type="caution">
    <text evidence="2">The sequence shown here is derived from an EMBL/GenBank/DDBJ whole genome shotgun (WGS) entry which is preliminary data.</text>
</comment>
<dbReference type="Proteomes" id="UP001155110">
    <property type="component" value="Unassembled WGS sequence"/>
</dbReference>
<organism evidence="2 3">
    <name type="scientific">Salinibacter ruber</name>
    <dbReference type="NCBI Taxonomy" id="146919"/>
    <lineage>
        <taxon>Bacteria</taxon>
        <taxon>Pseudomonadati</taxon>
        <taxon>Rhodothermota</taxon>
        <taxon>Rhodothermia</taxon>
        <taxon>Rhodothermales</taxon>
        <taxon>Salinibacteraceae</taxon>
        <taxon>Salinibacter</taxon>
    </lineage>
</organism>
<reference evidence="2" key="1">
    <citation type="submission" date="2022-08" db="EMBL/GenBank/DDBJ databases">
        <title>Genomic Encyclopedia of Type Strains, Phase V (KMG-V): Genome sequencing to study the core and pangenomes of soil and plant-associated prokaryotes.</title>
        <authorList>
            <person name="Whitman W."/>
        </authorList>
    </citation>
    <scope>NUCLEOTIDE SEQUENCE</scope>
    <source>
        <strain evidence="2">SP3002</strain>
    </source>
</reference>
<proteinExistence type="predicted"/>
<feature type="region of interest" description="Disordered" evidence="1">
    <location>
        <begin position="1"/>
        <end position="46"/>
    </location>
</feature>